<evidence type="ECO:0000256" key="9">
    <source>
        <dbReference type="ARBA" id="ARBA00033158"/>
    </source>
</evidence>
<name>A0A2G5NPE0_9STAP</name>
<dbReference type="Gene3D" id="6.10.250.790">
    <property type="match status" value="1"/>
</dbReference>
<accession>A0A2G5NPE0</accession>
<evidence type="ECO:0000313" key="11">
    <source>
        <dbReference type="Proteomes" id="UP000229523"/>
    </source>
</evidence>
<evidence type="ECO:0000313" key="10">
    <source>
        <dbReference type="EMBL" id="RAI82285.1"/>
    </source>
</evidence>
<gene>
    <name evidence="10" type="primary">zapA</name>
    <name evidence="10" type="ORF">BFS35_000965</name>
</gene>
<evidence type="ECO:0000256" key="7">
    <source>
        <dbReference type="ARBA" id="ARBA00024910"/>
    </source>
</evidence>
<evidence type="ECO:0000256" key="8">
    <source>
        <dbReference type="ARBA" id="ARBA00026068"/>
    </source>
</evidence>
<dbReference type="GO" id="GO:0043093">
    <property type="term" value="P:FtsZ-dependent cytokinesis"/>
    <property type="evidence" value="ECO:0007669"/>
    <property type="project" value="TreeGrafter"/>
</dbReference>
<dbReference type="Pfam" id="PF05164">
    <property type="entry name" value="ZapA"/>
    <property type="match status" value="1"/>
</dbReference>
<evidence type="ECO:0000256" key="6">
    <source>
        <dbReference type="ARBA" id="ARBA00023306"/>
    </source>
</evidence>
<dbReference type="GO" id="GO:0000917">
    <property type="term" value="P:division septum assembly"/>
    <property type="evidence" value="ECO:0007669"/>
    <property type="project" value="UniProtKB-KW"/>
</dbReference>
<dbReference type="GeneID" id="99097982"/>
<dbReference type="NCBIfam" id="NF010724">
    <property type="entry name" value="PRK14126.1"/>
    <property type="match status" value="1"/>
</dbReference>
<protein>
    <recommendedName>
        <fullName evidence="2">Cell division protein ZapA</fullName>
    </recommendedName>
    <alternativeName>
        <fullName evidence="9">Z ring-associated protein ZapA</fullName>
    </alternativeName>
</protein>
<dbReference type="InterPro" id="IPR007838">
    <property type="entry name" value="Cell_div_ZapA-like"/>
</dbReference>
<dbReference type="InterPro" id="IPR053712">
    <property type="entry name" value="Bac_CellDiv_Activator"/>
</dbReference>
<proteinExistence type="predicted"/>
<comment type="subunit">
    <text evidence="8">Homodimer. Interacts with FtsZ.</text>
</comment>
<keyword evidence="6" id="KW-0131">Cell cycle</keyword>
<dbReference type="OrthoDB" id="9808604at2"/>
<dbReference type="InterPro" id="IPR036192">
    <property type="entry name" value="Cell_div_ZapA-like_sf"/>
</dbReference>
<dbReference type="PANTHER" id="PTHR34981">
    <property type="entry name" value="CELL DIVISION PROTEIN ZAPA"/>
    <property type="match status" value="1"/>
</dbReference>
<sequence length="91" mass="10503">MGEFKNRITVTIYDQHYTIIGEDEPSHIRHVASLVDDRINEIARMSAGLDTSRKAVLAAVNIMDDYVKLQEEYEILKQKLINIERIGEQND</sequence>
<dbReference type="GO" id="GO:0030428">
    <property type="term" value="C:cell septum"/>
    <property type="evidence" value="ECO:0007669"/>
    <property type="project" value="TreeGrafter"/>
</dbReference>
<dbReference type="AlphaFoldDB" id="A0A2G5NPE0"/>
<dbReference type="GO" id="GO:0000921">
    <property type="term" value="P:septin ring assembly"/>
    <property type="evidence" value="ECO:0007669"/>
    <property type="project" value="TreeGrafter"/>
</dbReference>
<evidence type="ECO:0000256" key="5">
    <source>
        <dbReference type="ARBA" id="ARBA00023210"/>
    </source>
</evidence>
<keyword evidence="4 10" id="KW-0132">Cell division</keyword>
<dbReference type="EMBL" id="MJBI02000001">
    <property type="protein sequence ID" value="RAI82285.1"/>
    <property type="molecule type" value="Genomic_DNA"/>
</dbReference>
<keyword evidence="3" id="KW-0963">Cytoplasm</keyword>
<dbReference type="GO" id="GO:0032153">
    <property type="term" value="C:cell division site"/>
    <property type="evidence" value="ECO:0007669"/>
    <property type="project" value="TreeGrafter"/>
</dbReference>
<evidence type="ECO:0000256" key="3">
    <source>
        <dbReference type="ARBA" id="ARBA00022490"/>
    </source>
</evidence>
<keyword evidence="11" id="KW-1185">Reference proteome</keyword>
<organism evidence="10 11">
    <name type="scientific">Macrococcoides goetzii</name>
    <dbReference type="NCBI Taxonomy" id="1891097"/>
    <lineage>
        <taxon>Bacteria</taxon>
        <taxon>Bacillati</taxon>
        <taxon>Bacillota</taxon>
        <taxon>Bacilli</taxon>
        <taxon>Bacillales</taxon>
        <taxon>Staphylococcaceae</taxon>
        <taxon>Macrococcoides</taxon>
    </lineage>
</organism>
<comment type="function">
    <text evidence="7">Activator of cell division through the inhibition of FtsZ GTPase activity, therefore promoting FtsZ assembly into bundles of protofilaments necessary for the formation of the division Z ring. It is recruited early at mid-cell but it is not essential for cell division.</text>
</comment>
<dbReference type="GO" id="GO:0005829">
    <property type="term" value="C:cytosol"/>
    <property type="evidence" value="ECO:0007669"/>
    <property type="project" value="TreeGrafter"/>
</dbReference>
<dbReference type="RefSeq" id="WP_096076217.1">
    <property type="nucleotide sequence ID" value="NZ_MJBI02000001.1"/>
</dbReference>
<dbReference type="Proteomes" id="UP000229523">
    <property type="component" value="Unassembled WGS sequence"/>
</dbReference>
<evidence type="ECO:0000256" key="1">
    <source>
        <dbReference type="ARBA" id="ARBA00004496"/>
    </source>
</evidence>
<comment type="caution">
    <text evidence="10">The sequence shown here is derived from an EMBL/GenBank/DDBJ whole genome shotgun (WGS) entry which is preliminary data.</text>
</comment>
<reference evidence="10 11" key="1">
    <citation type="journal article" date="2018" name="Front. Microbiol.">
        <title>Description and Comparative Genomics of Macrococcus caseolyticus subsp. hominis subsp. nov., Macrococcus goetzii sp. nov., Macrococcus epidermidis sp. nov., and Macrococcus bohemicus sp. nov., Novel Macrococci From Human Clinical Material With Virulence Potential and Suspected Uptake of Foreign DNA by Natural Transformation.</title>
        <authorList>
            <person name="Maslanova I."/>
            <person name="Wertheimer Z."/>
            <person name="Sedlacek I."/>
            <person name="Svec P."/>
            <person name="Indrakova A."/>
            <person name="Kovarovic V."/>
            <person name="Schumann P."/>
            <person name="Sproer C."/>
            <person name="Kralova S."/>
            <person name="Sedo O."/>
            <person name="Kristofova L."/>
            <person name="Vrbovska V."/>
            <person name="Fuzik T."/>
            <person name="Petras P."/>
            <person name="Zdrahal Z."/>
            <person name="Ruzickova V."/>
            <person name="Doskar J."/>
            <person name="Pantucek R."/>
        </authorList>
    </citation>
    <scope>NUCLEOTIDE SEQUENCE [LARGE SCALE GENOMIC DNA]</scope>
    <source>
        <strain evidence="10 11">CCM 4927</strain>
    </source>
</reference>
<evidence type="ECO:0000256" key="4">
    <source>
        <dbReference type="ARBA" id="ARBA00022618"/>
    </source>
</evidence>
<dbReference type="SUPFAM" id="SSF102829">
    <property type="entry name" value="Cell division protein ZapA-like"/>
    <property type="match status" value="1"/>
</dbReference>
<evidence type="ECO:0000256" key="2">
    <source>
        <dbReference type="ARBA" id="ARBA00015195"/>
    </source>
</evidence>
<dbReference type="PANTHER" id="PTHR34981:SF1">
    <property type="entry name" value="CELL DIVISION PROTEIN ZAPA"/>
    <property type="match status" value="1"/>
</dbReference>
<comment type="subcellular location">
    <subcellularLocation>
        <location evidence="1">Cytoplasm</location>
    </subcellularLocation>
</comment>
<keyword evidence="5" id="KW-0717">Septation</keyword>